<dbReference type="RefSeq" id="YP_001152181.1">
    <property type="nucleotide sequence ID" value="NC_004677.2"/>
</dbReference>
<accession>A4QM87</accession>
<name>A4QM87_PINKO</name>
<dbReference type="AlphaFoldDB" id="A4QM87"/>
<geneLocation type="chloroplast" evidence="1"/>
<evidence type="ECO:0000313" key="1">
    <source>
        <dbReference type="EMBL" id="ABP35424.1"/>
    </source>
</evidence>
<dbReference type="EMBL" id="AY228468">
    <property type="protein sequence ID" value="ABP35424.1"/>
    <property type="molecule type" value="Genomic_DNA"/>
</dbReference>
<protein>
    <submittedName>
        <fullName evidence="1">ORF43k</fullName>
    </submittedName>
</protein>
<keyword evidence="1" id="KW-0934">Plastid</keyword>
<organism evidence="1">
    <name type="scientific">Pinus koraiensis</name>
    <name type="common">Korean pine</name>
    <dbReference type="NCBI Taxonomy" id="88728"/>
    <lineage>
        <taxon>Eukaryota</taxon>
        <taxon>Viridiplantae</taxon>
        <taxon>Streptophyta</taxon>
        <taxon>Embryophyta</taxon>
        <taxon>Tracheophyta</taxon>
        <taxon>Spermatophyta</taxon>
        <taxon>Pinopsida</taxon>
        <taxon>Pinidae</taxon>
        <taxon>Conifers I</taxon>
        <taxon>Pinales</taxon>
        <taxon>Pinaceae</taxon>
        <taxon>Pinus</taxon>
        <taxon>Pinus subgen. Strobus</taxon>
    </lineage>
</organism>
<proteinExistence type="predicted"/>
<dbReference type="GeneID" id="5048556"/>
<keyword evidence="1" id="KW-0150">Chloroplast</keyword>
<reference evidence="1" key="1">
    <citation type="submission" date="2007-04" db="EMBL/GenBank/DDBJ databases">
        <authorList>
            <person name="Noh E.W."/>
            <person name="Lee J.S."/>
            <person name="Choi Y.I."/>
            <person name="Han M.S."/>
            <person name="Yi Y.S."/>
            <person name="Han S.U."/>
        </authorList>
    </citation>
    <scope>NUCLEOTIDE SEQUENCE</scope>
</reference>
<sequence>MLDHLLKIGVYRNHITSYHEQIVSTEQIWARSIFVFLEYQKQA</sequence>